<dbReference type="EMBL" id="MFUE01000014">
    <property type="protein sequence ID" value="OGI77519.1"/>
    <property type="molecule type" value="Genomic_DNA"/>
</dbReference>
<dbReference type="PANTHER" id="PTHR43584">
    <property type="entry name" value="NUCLEOTIDYL TRANSFERASE"/>
    <property type="match status" value="1"/>
</dbReference>
<evidence type="ECO:0000259" key="9">
    <source>
        <dbReference type="Pfam" id="PF12804"/>
    </source>
</evidence>
<dbReference type="Proteomes" id="UP000177777">
    <property type="component" value="Unassembled WGS sequence"/>
</dbReference>
<dbReference type="GO" id="GO:0019134">
    <property type="term" value="F:glucosamine-1-phosphate N-acetyltransferase activity"/>
    <property type="evidence" value="ECO:0007669"/>
    <property type="project" value="UniProtKB-EC"/>
</dbReference>
<dbReference type="PANTHER" id="PTHR43584:SF3">
    <property type="entry name" value="BIFUNCTIONAL PROTEIN GLMU"/>
    <property type="match status" value="1"/>
</dbReference>
<dbReference type="SUPFAM" id="SSF53448">
    <property type="entry name" value="Nucleotide-diphospho-sugar transferases"/>
    <property type="match status" value="1"/>
</dbReference>
<evidence type="ECO:0000256" key="1">
    <source>
        <dbReference type="ARBA" id="ARBA00007707"/>
    </source>
</evidence>
<evidence type="ECO:0000313" key="11">
    <source>
        <dbReference type="Proteomes" id="UP000177777"/>
    </source>
</evidence>
<dbReference type="InterPro" id="IPR029044">
    <property type="entry name" value="Nucleotide-diphossugar_trans"/>
</dbReference>
<evidence type="ECO:0000256" key="7">
    <source>
        <dbReference type="ARBA" id="ARBA00048493"/>
    </source>
</evidence>
<dbReference type="InterPro" id="IPR025877">
    <property type="entry name" value="MobA-like_NTP_Trfase"/>
</dbReference>
<evidence type="ECO:0000256" key="6">
    <source>
        <dbReference type="ARBA" id="ARBA00048247"/>
    </source>
</evidence>
<proteinExistence type="inferred from homology"/>
<comment type="similarity">
    <text evidence="2">In the N-terminal section; belongs to the N-acetylglucosamine-1-phosphate uridyltransferase family.</text>
</comment>
<gene>
    <name evidence="10" type="ORF">A3D42_02985</name>
</gene>
<comment type="catalytic activity">
    <reaction evidence="7">
        <text>N-acetyl-alpha-D-glucosamine 1-phosphate + UTP + H(+) = UDP-N-acetyl-alpha-D-glucosamine + diphosphate</text>
        <dbReference type="Rhea" id="RHEA:13509"/>
        <dbReference type="ChEBI" id="CHEBI:15378"/>
        <dbReference type="ChEBI" id="CHEBI:33019"/>
        <dbReference type="ChEBI" id="CHEBI:46398"/>
        <dbReference type="ChEBI" id="CHEBI:57705"/>
        <dbReference type="ChEBI" id="CHEBI:57776"/>
        <dbReference type="EC" id="2.7.7.23"/>
    </reaction>
</comment>
<organism evidence="10 11">
    <name type="scientific">Candidatus Nomurabacteria bacterium RIFCSPHIGHO2_02_FULL_41_18</name>
    <dbReference type="NCBI Taxonomy" id="1801754"/>
    <lineage>
        <taxon>Bacteria</taxon>
        <taxon>Candidatus Nomuraibacteriota</taxon>
    </lineage>
</organism>
<accession>A0A1F6W6J8</accession>
<keyword evidence="3" id="KW-0808">Transferase</keyword>
<keyword evidence="4" id="KW-0548">Nucleotidyltransferase</keyword>
<evidence type="ECO:0000313" key="10">
    <source>
        <dbReference type="EMBL" id="OGI77519.1"/>
    </source>
</evidence>
<dbReference type="AlphaFoldDB" id="A0A1F6W6J8"/>
<keyword evidence="5" id="KW-0012">Acyltransferase</keyword>
<evidence type="ECO:0000256" key="5">
    <source>
        <dbReference type="ARBA" id="ARBA00023315"/>
    </source>
</evidence>
<sequence>MTTFFVFFAFPFLDICVLYNKMINKEKIRILVLAAGLGKRMRSDLPKALAQVRGKPMIGYVLEAIHKSGVDDRPIIVVGHKKKKIMERLGEKYDYVVQEKQEGTGHAVMSAQKFMQDKAEHVLILPSDHPYVNEKTIKDLARRHLASKTKITMATIYLSDFKDWRVFFYNNFSRIVRDKNGEILRDVQVKDLKEEEKNITEVNPIYLCFEAKWLWKKIKDLKTDNAQKEYYLTDLIRVAILEGEKIESFDIDPREGLGANSKEELETLEKFEV</sequence>
<evidence type="ECO:0000256" key="4">
    <source>
        <dbReference type="ARBA" id="ARBA00022695"/>
    </source>
</evidence>
<protein>
    <recommendedName>
        <fullName evidence="9">MobA-like NTP transferase domain-containing protein</fullName>
    </recommendedName>
</protein>
<dbReference type="InterPro" id="IPR050065">
    <property type="entry name" value="GlmU-like"/>
</dbReference>
<reference evidence="10 11" key="1">
    <citation type="journal article" date="2016" name="Nat. Commun.">
        <title>Thousands of microbial genomes shed light on interconnected biogeochemical processes in an aquifer system.</title>
        <authorList>
            <person name="Anantharaman K."/>
            <person name="Brown C.T."/>
            <person name="Hug L.A."/>
            <person name="Sharon I."/>
            <person name="Castelle C.J."/>
            <person name="Probst A.J."/>
            <person name="Thomas B.C."/>
            <person name="Singh A."/>
            <person name="Wilkins M.J."/>
            <person name="Karaoz U."/>
            <person name="Brodie E.L."/>
            <person name="Williams K.H."/>
            <person name="Hubbard S.S."/>
            <person name="Banfield J.F."/>
        </authorList>
    </citation>
    <scope>NUCLEOTIDE SEQUENCE [LARGE SCALE GENOMIC DNA]</scope>
</reference>
<dbReference type="Gene3D" id="3.90.550.10">
    <property type="entry name" value="Spore Coat Polysaccharide Biosynthesis Protein SpsA, Chain A"/>
    <property type="match status" value="1"/>
</dbReference>
<evidence type="ECO:0000256" key="3">
    <source>
        <dbReference type="ARBA" id="ARBA00022679"/>
    </source>
</evidence>
<comment type="similarity">
    <text evidence="1">In the C-terminal section; belongs to the transferase hexapeptide repeat family.</text>
</comment>
<evidence type="ECO:0000256" key="2">
    <source>
        <dbReference type="ARBA" id="ARBA00007947"/>
    </source>
</evidence>
<evidence type="ECO:0000256" key="8">
    <source>
        <dbReference type="ARBA" id="ARBA00049628"/>
    </source>
</evidence>
<comment type="caution">
    <text evidence="10">The sequence shown here is derived from an EMBL/GenBank/DDBJ whole genome shotgun (WGS) entry which is preliminary data.</text>
</comment>
<name>A0A1F6W6J8_9BACT</name>
<feature type="domain" description="MobA-like NTP transferase" evidence="9">
    <location>
        <begin position="31"/>
        <end position="155"/>
    </location>
</feature>
<comment type="function">
    <text evidence="8">Catalyzes the last two sequential reactions in the de novo biosynthetic pathway for UDP-N-acetylglucosamine (UDP-GlcNAc). The C-terminal domain catalyzes the transfer of acetyl group from acetyl coenzyme A to glucosamine-1-phosphate (GlcN-1-P) to produce N-acetylglucosamine-1-phosphate (GlcNAc-1-P), which is converted into UDP-GlcNAc by the transfer of uridine 5-monophosphate (from uridine 5-triphosphate), a reaction catalyzed by the N-terminal domain.</text>
</comment>
<dbReference type="GO" id="GO:0003977">
    <property type="term" value="F:UDP-N-acetylglucosamine diphosphorylase activity"/>
    <property type="evidence" value="ECO:0007669"/>
    <property type="project" value="UniProtKB-EC"/>
</dbReference>
<dbReference type="Pfam" id="PF12804">
    <property type="entry name" value="NTP_transf_3"/>
    <property type="match status" value="1"/>
</dbReference>
<dbReference type="STRING" id="1801754.A3D42_02985"/>
<comment type="catalytic activity">
    <reaction evidence="6">
        <text>alpha-D-glucosamine 1-phosphate + acetyl-CoA = N-acetyl-alpha-D-glucosamine 1-phosphate + CoA + H(+)</text>
        <dbReference type="Rhea" id="RHEA:13725"/>
        <dbReference type="ChEBI" id="CHEBI:15378"/>
        <dbReference type="ChEBI" id="CHEBI:57287"/>
        <dbReference type="ChEBI" id="CHEBI:57288"/>
        <dbReference type="ChEBI" id="CHEBI:57776"/>
        <dbReference type="ChEBI" id="CHEBI:58516"/>
        <dbReference type="EC" id="2.3.1.157"/>
    </reaction>
</comment>